<feature type="region of interest" description="Disordered" evidence="1">
    <location>
        <begin position="1"/>
        <end position="100"/>
    </location>
</feature>
<accession>A0A8S9UXN0</accession>
<evidence type="ECO:0000313" key="3">
    <source>
        <dbReference type="Proteomes" id="UP000704712"/>
    </source>
</evidence>
<organism evidence="2 3">
    <name type="scientific">Phytophthora infestans</name>
    <name type="common">Potato late blight agent</name>
    <name type="synonym">Botrytis infestans</name>
    <dbReference type="NCBI Taxonomy" id="4787"/>
    <lineage>
        <taxon>Eukaryota</taxon>
        <taxon>Sar</taxon>
        <taxon>Stramenopiles</taxon>
        <taxon>Oomycota</taxon>
        <taxon>Peronosporomycetes</taxon>
        <taxon>Peronosporales</taxon>
        <taxon>Peronosporaceae</taxon>
        <taxon>Phytophthora</taxon>
    </lineage>
</organism>
<feature type="compositionally biased region" description="Basic residues" evidence="1">
    <location>
        <begin position="37"/>
        <end position="48"/>
    </location>
</feature>
<feature type="compositionally biased region" description="Basic and acidic residues" evidence="1">
    <location>
        <begin position="89"/>
        <end position="100"/>
    </location>
</feature>
<reference evidence="2" key="1">
    <citation type="submission" date="2020-03" db="EMBL/GenBank/DDBJ databases">
        <title>Hybrid Assembly of Korean Phytophthora infestans isolates.</title>
        <authorList>
            <person name="Prokchorchik M."/>
            <person name="Lee Y."/>
            <person name="Seo J."/>
            <person name="Cho J.-H."/>
            <person name="Park Y.-E."/>
            <person name="Jang D.-C."/>
            <person name="Im J.-S."/>
            <person name="Choi J.-G."/>
            <person name="Park H.-J."/>
            <person name="Lee G.-B."/>
            <person name="Lee Y.-G."/>
            <person name="Hong S.-Y."/>
            <person name="Cho K."/>
            <person name="Sohn K.H."/>
        </authorList>
    </citation>
    <scope>NUCLEOTIDE SEQUENCE</scope>
    <source>
        <strain evidence="2">KR_2_A2</strain>
    </source>
</reference>
<protein>
    <submittedName>
        <fullName evidence="2">Uncharacterized protein</fullName>
    </submittedName>
</protein>
<dbReference type="AlphaFoldDB" id="A0A8S9UXN0"/>
<comment type="caution">
    <text evidence="2">The sequence shown here is derived from an EMBL/GenBank/DDBJ whole genome shotgun (WGS) entry which is preliminary data.</text>
</comment>
<evidence type="ECO:0000256" key="1">
    <source>
        <dbReference type="SAM" id="MobiDB-lite"/>
    </source>
</evidence>
<proteinExistence type="predicted"/>
<evidence type="ECO:0000313" key="2">
    <source>
        <dbReference type="EMBL" id="KAF4145430.1"/>
    </source>
</evidence>
<dbReference type="Proteomes" id="UP000704712">
    <property type="component" value="Unassembled WGS sequence"/>
</dbReference>
<dbReference type="EMBL" id="JAACNO010000733">
    <property type="protein sequence ID" value="KAF4145430.1"/>
    <property type="molecule type" value="Genomic_DNA"/>
</dbReference>
<sequence>MVRVAGGQHEEEAQVGPATRTRSAGADVEDFDDGARIHRSRKKQRTTRVRVEGDINGGNEEIEVSTSVITGRTAGNPDGDGEGSSDSGSNHDNHYVDSAE</sequence>
<gene>
    <name evidence="2" type="ORF">GN958_ATG05377</name>
</gene>
<name>A0A8S9UXN0_PHYIN</name>